<evidence type="ECO:0000313" key="2">
    <source>
        <dbReference type="EMBL" id="PAA49757.1"/>
    </source>
</evidence>
<reference evidence="2 3" key="1">
    <citation type="submission" date="2017-06" db="EMBL/GenBank/DDBJ databases">
        <title>A platform for efficient transgenesis in Macrostomum lignano, a flatworm model organism for stem cell research.</title>
        <authorList>
            <person name="Berezikov E."/>
        </authorList>
    </citation>
    <scope>NUCLEOTIDE SEQUENCE [LARGE SCALE GENOMIC DNA]</scope>
    <source>
        <strain evidence="2">DV1</strain>
        <tissue evidence="2">Whole organism</tissue>
    </source>
</reference>
<name>A0A267DM41_9PLAT</name>
<organism evidence="2 3">
    <name type="scientific">Macrostomum lignano</name>
    <dbReference type="NCBI Taxonomy" id="282301"/>
    <lineage>
        <taxon>Eukaryota</taxon>
        <taxon>Metazoa</taxon>
        <taxon>Spiralia</taxon>
        <taxon>Lophotrochozoa</taxon>
        <taxon>Platyhelminthes</taxon>
        <taxon>Rhabditophora</taxon>
        <taxon>Macrostomorpha</taxon>
        <taxon>Macrostomida</taxon>
        <taxon>Macrostomidae</taxon>
        <taxon>Macrostomum</taxon>
    </lineage>
</organism>
<feature type="region of interest" description="Disordered" evidence="1">
    <location>
        <begin position="59"/>
        <end position="103"/>
    </location>
</feature>
<evidence type="ECO:0000313" key="3">
    <source>
        <dbReference type="Proteomes" id="UP000215902"/>
    </source>
</evidence>
<feature type="compositionally biased region" description="Basic residues" evidence="1">
    <location>
        <begin position="81"/>
        <end position="95"/>
    </location>
</feature>
<dbReference type="AlphaFoldDB" id="A0A267DM41"/>
<gene>
    <name evidence="2" type="ORF">BOX15_Mlig001357g1</name>
</gene>
<protein>
    <submittedName>
        <fullName evidence="2">Uncharacterized protein</fullName>
    </submittedName>
</protein>
<dbReference type="Proteomes" id="UP000215902">
    <property type="component" value="Unassembled WGS sequence"/>
</dbReference>
<keyword evidence="3" id="KW-1185">Reference proteome</keyword>
<accession>A0A267DM41</accession>
<comment type="caution">
    <text evidence="2">The sequence shown here is derived from an EMBL/GenBank/DDBJ whole genome shotgun (WGS) entry which is preliminary data.</text>
</comment>
<sequence>MKTGLRSRPRQQWRQPRRLLDRAARQLSLASRSLISRRLSKRKPPLTCRSERLAQQYWSSAAASSAESHKTAKSGETGQQGKRRRAKKGKARGKSKQREHERTYTLEEYKELRALLRKREMQLVTFRNSLRVK</sequence>
<proteinExistence type="predicted"/>
<evidence type="ECO:0000256" key="1">
    <source>
        <dbReference type="SAM" id="MobiDB-lite"/>
    </source>
</evidence>
<dbReference type="EMBL" id="NIVC01003795">
    <property type="protein sequence ID" value="PAA49757.1"/>
    <property type="molecule type" value="Genomic_DNA"/>
</dbReference>